<dbReference type="PRINTS" id="PR00080">
    <property type="entry name" value="SDRFAMILY"/>
</dbReference>
<dbReference type="PANTHER" id="PTHR43899">
    <property type="entry name" value="RH59310P"/>
    <property type="match status" value="1"/>
</dbReference>
<evidence type="ECO:0000313" key="5">
    <source>
        <dbReference type="EMBL" id="KZS16267.1"/>
    </source>
</evidence>
<reference evidence="5 6" key="1">
    <citation type="submission" date="2016-03" db="EMBL/GenBank/DDBJ databases">
        <title>EvidentialGene: Evidence-directed Construction of Genes on Genomes.</title>
        <authorList>
            <person name="Gilbert D.G."/>
            <person name="Choi J.-H."/>
            <person name="Mockaitis K."/>
            <person name="Colbourne J."/>
            <person name="Pfrender M."/>
        </authorList>
    </citation>
    <scope>NUCLEOTIDE SEQUENCE [LARGE SCALE GENOMIC DNA]</scope>
    <source>
        <strain evidence="5 6">Xinb3</strain>
        <tissue evidence="5">Complete organism</tissue>
    </source>
</reference>
<proteinExistence type="inferred from homology"/>
<dbReference type="Pfam" id="PF00106">
    <property type="entry name" value="adh_short"/>
    <property type="match status" value="1"/>
</dbReference>
<gene>
    <name evidence="5" type="ORF">APZ42_017875</name>
</gene>
<dbReference type="SUPFAM" id="SSF51735">
    <property type="entry name" value="NAD(P)-binding Rossmann-fold domains"/>
    <property type="match status" value="1"/>
</dbReference>
<dbReference type="OrthoDB" id="5545019at2759"/>
<dbReference type="STRING" id="35525.A0A0P5FM21"/>
<accession>A0A0P5FM21</accession>
<evidence type="ECO:0000256" key="4">
    <source>
        <dbReference type="RuleBase" id="RU000363"/>
    </source>
</evidence>
<evidence type="ECO:0000313" key="6">
    <source>
        <dbReference type="Proteomes" id="UP000076858"/>
    </source>
</evidence>
<keyword evidence="3" id="KW-0560">Oxidoreductase</keyword>
<evidence type="ECO:0000256" key="2">
    <source>
        <dbReference type="ARBA" id="ARBA00022857"/>
    </source>
</evidence>
<dbReference type="EMBL" id="LRGB01000725">
    <property type="protein sequence ID" value="KZS16267.1"/>
    <property type="molecule type" value="Genomic_DNA"/>
</dbReference>
<dbReference type="Gene3D" id="3.40.50.720">
    <property type="entry name" value="NAD(P)-binding Rossmann-like Domain"/>
    <property type="match status" value="1"/>
</dbReference>
<evidence type="ECO:0000256" key="3">
    <source>
        <dbReference type="ARBA" id="ARBA00023002"/>
    </source>
</evidence>
<dbReference type="PANTHER" id="PTHR43899:SF13">
    <property type="entry name" value="RH59310P"/>
    <property type="match status" value="1"/>
</dbReference>
<sequence>MGLLSGQLEIQQKTTRRAGVLLQTSRDYRIAKMALSVLEWIAVVTLALVGFKLSWNFFHFVFTTFLGSWLNLNLNLTDYGPWSVVTGSTDGIGKAYAHKLASMGINVVLISRSSSKLQATAREIQTLYPLVRVKTVAIDFTGDRSIYKAIASELMDLDVGILINNVGMNPGFCQPFTDLEDENVLDDIIHCNVLSMARMTHMILPGMIRRDRGVILNIGSISGAFATPLATVYAATKAFVDKFSRDLTTELGGTGVIVQTVLPGYVMTNMLNDTTFSKSSWTVPNPQDFVEANFRTLGLESRTASFWYHKLMLSFCETTCFLFPDAFSFFARKHLEGLRVASGPLNSLSFTK</sequence>
<dbReference type="Proteomes" id="UP000076858">
    <property type="component" value="Unassembled WGS sequence"/>
</dbReference>
<dbReference type="InterPro" id="IPR051019">
    <property type="entry name" value="VLCFA-Steroid_DH"/>
</dbReference>
<dbReference type="InterPro" id="IPR002347">
    <property type="entry name" value="SDR_fam"/>
</dbReference>
<dbReference type="CDD" id="cd05356">
    <property type="entry name" value="17beta-HSD1_like_SDR_c"/>
    <property type="match status" value="1"/>
</dbReference>
<organism evidence="5 6">
    <name type="scientific">Daphnia magna</name>
    <dbReference type="NCBI Taxonomy" id="35525"/>
    <lineage>
        <taxon>Eukaryota</taxon>
        <taxon>Metazoa</taxon>
        <taxon>Ecdysozoa</taxon>
        <taxon>Arthropoda</taxon>
        <taxon>Crustacea</taxon>
        <taxon>Branchiopoda</taxon>
        <taxon>Diplostraca</taxon>
        <taxon>Cladocera</taxon>
        <taxon>Anomopoda</taxon>
        <taxon>Daphniidae</taxon>
        <taxon>Daphnia</taxon>
    </lineage>
</organism>
<dbReference type="InterPro" id="IPR036291">
    <property type="entry name" value="NAD(P)-bd_dom_sf"/>
</dbReference>
<comment type="caution">
    <text evidence="5">The sequence shown here is derived from an EMBL/GenBank/DDBJ whole genome shotgun (WGS) entry which is preliminary data.</text>
</comment>
<protein>
    <submittedName>
        <fullName evidence="5">Estradiol 17-beta-dehydrogenase 12</fullName>
    </submittedName>
</protein>
<dbReference type="AlphaFoldDB" id="A0A0P5FM21"/>
<dbReference type="GO" id="GO:0005783">
    <property type="term" value="C:endoplasmic reticulum"/>
    <property type="evidence" value="ECO:0007669"/>
    <property type="project" value="TreeGrafter"/>
</dbReference>
<evidence type="ECO:0000256" key="1">
    <source>
        <dbReference type="ARBA" id="ARBA00006484"/>
    </source>
</evidence>
<comment type="similarity">
    <text evidence="1 4">Belongs to the short-chain dehydrogenases/reductases (SDR) family.</text>
</comment>
<keyword evidence="2" id="KW-0521">NADP</keyword>
<name>A0A0P5FM21_9CRUS</name>
<keyword evidence="6" id="KW-1185">Reference proteome</keyword>
<dbReference type="PRINTS" id="PR00081">
    <property type="entry name" value="GDHRDH"/>
</dbReference>
<dbReference type="PIRSF" id="PIRSF000126">
    <property type="entry name" value="11-beta-HSD1"/>
    <property type="match status" value="1"/>
</dbReference>
<dbReference type="GO" id="GO:0016491">
    <property type="term" value="F:oxidoreductase activity"/>
    <property type="evidence" value="ECO:0007669"/>
    <property type="project" value="UniProtKB-KW"/>
</dbReference>
<dbReference type="FunFam" id="3.40.50.720:FF:000137">
    <property type="entry name" value="Hydroxysteroid (17-beta) dehydrogenase 3"/>
    <property type="match status" value="1"/>
</dbReference>